<sequence>MDLSSYRATTVSRGFKYNYYFAQPSSPIQLFFYFVHGFPSTSYDWHKQVKFFQERGYGIVVPDCLGYGGTDKPTDPAAYGNDIAKDLVDILDAEKIKEAVFIGHDWGCRIVSRVVTLFPERVQAAGFLAVGYMPPNPDTDTASKEVLEQSEALIGYAPFGYFLFLGGEEDSSKICMDSLDTFWNILYPDDPKTWITDMGPVDAMKTSLLSGKTLPSASWNSAEDRTHQIEVTRSSGLEAPTCYYKASVKGIHKTEDATIPLEKYTISQPVFFGAMLEDYICIPALFKPDTEKYCKNLTYKEFKANHWGMLQKSDEVNRELLEWVEGLGM</sequence>
<feature type="domain" description="AB hydrolase-1" evidence="3">
    <location>
        <begin position="32"/>
        <end position="147"/>
    </location>
</feature>
<dbReference type="EMBL" id="ML179251">
    <property type="protein sequence ID" value="THU93339.1"/>
    <property type="molecule type" value="Genomic_DNA"/>
</dbReference>
<evidence type="ECO:0000313" key="5">
    <source>
        <dbReference type="Proteomes" id="UP000297245"/>
    </source>
</evidence>
<dbReference type="OrthoDB" id="408373at2759"/>
<evidence type="ECO:0000256" key="1">
    <source>
        <dbReference type="ARBA" id="ARBA00022801"/>
    </source>
</evidence>
<dbReference type="PRINTS" id="PR00412">
    <property type="entry name" value="EPOXHYDRLASE"/>
</dbReference>
<keyword evidence="1 4" id="KW-0378">Hydrolase</keyword>
<dbReference type="GO" id="GO:0016787">
    <property type="term" value="F:hydrolase activity"/>
    <property type="evidence" value="ECO:0007669"/>
    <property type="project" value="UniProtKB-KW"/>
</dbReference>
<dbReference type="InterPro" id="IPR029058">
    <property type="entry name" value="AB_hydrolase_fold"/>
</dbReference>
<evidence type="ECO:0000313" key="4">
    <source>
        <dbReference type="EMBL" id="THU93339.1"/>
    </source>
</evidence>
<proteinExistence type="inferred from homology"/>
<dbReference type="AlphaFoldDB" id="A0A4S8LUS6"/>
<accession>A0A4S8LUS6</accession>
<evidence type="ECO:0000256" key="2">
    <source>
        <dbReference type="ARBA" id="ARBA00038334"/>
    </source>
</evidence>
<organism evidence="4 5">
    <name type="scientific">Dendrothele bispora (strain CBS 962.96)</name>
    <dbReference type="NCBI Taxonomy" id="1314807"/>
    <lineage>
        <taxon>Eukaryota</taxon>
        <taxon>Fungi</taxon>
        <taxon>Dikarya</taxon>
        <taxon>Basidiomycota</taxon>
        <taxon>Agaricomycotina</taxon>
        <taxon>Agaricomycetes</taxon>
        <taxon>Agaricomycetidae</taxon>
        <taxon>Agaricales</taxon>
        <taxon>Agaricales incertae sedis</taxon>
        <taxon>Dendrothele</taxon>
    </lineage>
</organism>
<dbReference type="Proteomes" id="UP000297245">
    <property type="component" value="Unassembled WGS sequence"/>
</dbReference>
<dbReference type="Gene3D" id="3.40.50.1820">
    <property type="entry name" value="alpha/beta hydrolase"/>
    <property type="match status" value="1"/>
</dbReference>
<dbReference type="Pfam" id="PF00561">
    <property type="entry name" value="Abhydrolase_1"/>
    <property type="match status" value="1"/>
</dbReference>
<dbReference type="SUPFAM" id="SSF53474">
    <property type="entry name" value="alpha/beta-Hydrolases"/>
    <property type="match status" value="1"/>
</dbReference>
<reference evidence="4 5" key="1">
    <citation type="journal article" date="2019" name="Nat. Ecol. Evol.">
        <title>Megaphylogeny resolves global patterns of mushroom evolution.</title>
        <authorList>
            <person name="Varga T."/>
            <person name="Krizsan K."/>
            <person name="Foldi C."/>
            <person name="Dima B."/>
            <person name="Sanchez-Garcia M."/>
            <person name="Sanchez-Ramirez S."/>
            <person name="Szollosi G.J."/>
            <person name="Szarkandi J.G."/>
            <person name="Papp V."/>
            <person name="Albert L."/>
            <person name="Andreopoulos W."/>
            <person name="Angelini C."/>
            <person name="Antonin V."/>
            <person name="Barry K.W."/>
            <person name="Bougher N.L."/>
            <person name="Buchanan P."/>
            <person name="Buyck B."/>
            <person name="Bense V."/>
            <person name="Catcheside P."/>
            <person name="Chovatia M."/>
            <person name="Cooper J."/>
            <person name="Damon W."/>
            <person name="Desjardin D."/>
            <person name="Finy P."/>
            <person name="Geml J."/>
            <person name="Haridas S."/>
            <person name="Hughes K."/>
            <person name="Justo A."/>
            <person name="Karasinski D."/>
            <person name="Kautmanova I."/>
            <person name="Kiss B."/>
            <person name="Kocsube S."/>
            <person name="Kotiranta H."/>
            <person name="LaButti K.M."/>
            <person name="Lechner B.E."/>
            <person name="Liimatainen K."/>
            <person name="Lipzen A."/>
            <person name="Lukacs Z."/>
            <person name="Mihaltcheva S."/>
            <person name="Morgado L.N."/>
            <person name="Niskanen T."/>
            <person name="Noordeloos M.E."/>
            <person name="Ohm R.A."/>
            <person name="Ortiz-Santana B."/>
            <person name="Ovrebo C."/>
            <person name="Racz N."/>
            <person name="Riley R."/>
            <person name="Savchenko A."/>
            <person name="Shiryaev A."/>
            <person name="Soop K."/>
            <person name="Spirin V."/>
            <person name="Szebenyi C."/>
            <person name="Tomsovsky M."/>
            <person name="Tulloss R.E."/>
            <person name="Uehling J."/>
            <person name="Grigoriev I.V."/>
            <person name="Vagvolgyi C."/>
            <person name="Papp T."/>
            <person name="Martin F.M."/>
            <person name="Miettinen O."/>
            <person name="Hibbett D.S."/>
            <person name="Nagy L.G."/>
        </authorList>
    </citation>
    <scope>NUCLEOTIDE SEQUENCE [LARGE SCALE GENOMIC DNA]</scope>
    <source>
        <strain evidence="4 5">CBS 962.96</strain>
    </source>
</reference>
<comment type="similarity">
    <text evidence="2">Belongs to the AB hydrolase superfamily. Epoxide hydrolase family.</text>
</comment>
<dbReference type="InterPro" id="IPR000639">
    <property type="entry name" value="Epox_hydrolase-like"/>
</dbReference>
<protein>
    <submittedName>
        <fullName evidence="4">Alpha/beta-hydrolase</fullName>
    </submittedName>
</protein>
<gene>
    <name evidence="4" type="ORF">K435DRAFT_861570</name>
</gene>
<name>A0A4S8LUS6_DENBC</name>
<dbReference type="PANTHER" id="PTHR43329">
    <property type="entry name" value="EPOXIDE HYDROLASE"/>
    <property type="match status" value="1"/>
</dbReference>
<dbReference type="InterPro" id="IPR000073">
    <property type="entry name" value="AB_hydrolase_1"/>
</dbReference>
<evidence type="ECO:0000259" key="3">
    <source>
        <dbReference type="Pfam" id="PF00561"/>
    </source>
</evidence>
<keyword evidence="5" id="KW-1185">Reference proteome</keyword>